<dbReference type="GO" id="GO:0031578">
    <property type="term" value="P:mitotic spindle orientation checkpoint signaling"/>
    <property type="evidence" value="ECO:0007669"/>
    <property type="project" value="TreeGrafter"/>
</dbReference>
<keyword evidence="3" id="KW-1185">Reference proteome</keyword>
<feature type="compositionally biased region" description="Polar residues" evidence="1">
    <location>
        <begin position="41"/>
        <end position="62"/>
    </location>
</feature>
<feature type="region of interest" description="Disordered" evidence="1">
    <location>
        <begin position="188"/>
        <end position="214"/>
    </location>
</feature>
<accession>A0AA35ND50</accession>
<gene>
    <name evidence="2" type="primary">SMKI10G2480</name>
    <name evidence="2" type="ORF">SMKI_10G2480</name>
</gene>
<proteinExistence type="predicted"/>
<feature type="region of interest" description="Disordered" evidence="1">
    <location>
        <begin position="31"/>
        <end position="62"/>
    </location>
</feature>
<evidence type="ECO:0000313" key="2">
    <source>
        <dbReference type="EMBL" id="CAI4034455.1"/>
    </source>
</evidence>
<name>A0AA35ND50_SACMI</name>
<dbReference type="AlphaFoldDB" id="A0AA35ND50"/>
<dbReference type="EMBL" id="OX365766">
    <property type="protein sequence ID" value="CAI4034455.1"/>
    <property type="molecule type" value="Genomic_DNA"/>
</dbReference>
<dbReference type="PANTHER" id="PTHR35140">
    <property type="entry name" value="MITOTIC CHECK POINT PROTEIN BFA1"/>
    <property type="match status" value="1"/>
</dbReference>
<sequence>MSIRPLNLASLDEPETSFEELNTTLPRFQSHETFAPEDSAQPLSTSTYIPTPSSVGTSDTGTVFSNSADALWSNRQGEDDQDMEVDHDDEFLNDFQEFQNKKDDFDDAIKTNFHLRNRFGVTPFKNEDFAEEFNRKLSFGDKPKLKQPRSMMELKPKRKLSNNVSSRNSRTVNSVRFKKSMPNLPLANLVIKEEDNEEQDREEQRRFDYKDDDDDTQETILAKFSSDDEGGFLTGFEGLEGEAIDETTSPNDKESVNHPPFLKRKSTSSLPLKISPAQYDIVKHDELLTPGLHRRQREWNTQQELDSFREEEPIRHFSSQNVQLNGPAKIKTIKQQIDHNTPMKKGSMIYNPKTMKWEGNENVLNRFSDVDAVNRKALLIKNKLQRNVDDYTKKKKYPDLQQARTASRNQKVVGNMVLDEQNLRWVSVSEDETDPFAGIPEINLPPVGKTMKKRSSSPFLRSHSQVSPPLFSNDSNGGYQNTTAQARLRKYHSMRTLNGSANSLELNPIFHLSSTALERIYHEENRWCRKLASWFIPRDETIIGVEEETIMDESTINGKRKSYMYEIRNMVINSTKD</sequence>
<dbReference type="InterPro" id="IPR034586">
    <property type="entry name" value="Bfa1/Byr4"/>
</dbReference>
<protein>
    <submittedName>
        <fullName evidence="2">Uncharacterized protein</fullName>
    </submittedName>
</protein>
<feature type="compositionally biased region" description="Polar residues" evidence="1">
    <location>
        <begin position="456"/>
        <end position="479"/>
    </location>
</feature>
<feature type="region of interest" description="Disordered" evidence="1">
    <location>
        <begin position="242"/>
        <end position="268"/>
    </location>
</feature>
<reference evidence="2" key="1">
    <citation type="submission" date="2022-10" db="EMBL/GenBank/DDBJ databases">
        <authorList>
            <person name="Byrne P K."/>
        </authorList>
    </citation>
    <scope>NUCLEOTIDE SEQUENCE</scope>
    <source>
        <strain evidence="2">IFO1815</strain>
    </source>
</reference>
<evidence type="ECO:0000313" key="3">
    <source>
        <dbReference type="Proteomes" id="UP001161438"/>
    </source>
</evidence>
<evidence type="ECO:0000256" key="1">
    <source>
        <dbReference type="SAM" id="MobiDB-lite"/>
    </source>
</evidence>
<organism evidence="2 3">
    <name type="scientific">Saccharomyces mikatae IFO 1815</name>
    <dbReference type="NCBI Taxonomy" id="226126"/>
    <lineage>
        <taxon>Eukaryota</taxon>
        <taxon>Fungi</taxon>
        <taxon>Dikarya</taxon>
        <taxon>Ascomycota</taxon>
        <taxon>Saccharomycotina</taxon>
        <taxon>Saccharomycetes</taxon>
        <taxon>Saccharomycetales</taxon>
        <taxon>Saccharomycetaceae</taxon>
        <taxon>Saccharomyces</taxon>
    </lineage>
</organism>
<dbReference type="GO" id="GO:0044732">
    <property type="term" value="C:mitotic spindle pole body"/>
    <property type="evidence" value="ECO:0007669"/>
    <property type="project" value="TreeGrafter"/>
</dbReference>
<dbReference type="GO" id="GO:1990334">
    <property type="term" value="C:Bfa1-Bub2 complex"/>
    <property type="evidence" value="ECO:0007669"/>
    <property type="project" value="InterPro"/>
</dbReference>
<dbReference type="PANTHER" id="PTHR35140:SF1">
    <property type="entry name" value="MITOTIC CHECK POINT PROTEIN BFA1"/>
    <property type="match status" value="1"/>
</dbReference>
<dbReference type="Proteomes" id="UP001161438">
    <property type="component" value="Chromosome 10"/>
</dbReference>
<feature type="region of interest" description="Disordered" evidence="1">
    <location>
        <begin position="447"/>
        <end position="479"/>
    </location>
</feature>
<dbReference type="RefSeq" id="XP_056077576.1">
    <property type="nucleotide sequence ID" value="XM_056223570.1"/>
</dbReference>
<dbReference type="GO" id="GO:0005096">
    <property type="term" value="F:GTPase activator activity"/>
    <property type="evidence" value="ECO:0007669"/>
    <property type="project" value="InterPro"/>
</dbReference>
<dbReference type="GeneID" id="80919272"/>